<accession>A0A3N0XU96</accession>
<gene>
    <name evidence="3" type="ORF">DPX16_23834</name>
</gene>
<comment type="caution">
    <text evidence="3">The sequence shown here is derived from an EMBL/GenBank/DDBJ whole genome shotgun (WGS) entry which is preliminary data.</text>
</comment>
<dbReference type="AlphaFoldDB" id="A0A3N0XU96"/>
<organism evidence="3 4">
    <name type="scientific">Anabarilius grahami</name>
    <name type="common">Kanglang fish</name>
    <name type="synonym">Barilius grahami</name>
    <dbReference type="NCBI Taxonomy" id="495550"/>
    <lineage>
        <taxon>Eukaryota</taxon>
        <taxon>Metazoa</taxon>
        <taxon>Chordata</taxon>
        <taxon>Craniata</taxon>
        <taxon>Vertebrata</taxon>
        <taxon>Euteleostomi</taxon>
        <taxon>Actinopterygii</taxon>
        <taxon>Neopterygii</taxon>
        <taxon>Teleostei</taxon>
        <taxon>Ostariophysi</taxon>
        <taxon>Cypriniformes</taxon>
        <taxon>Xenocyprididae</taxon>
        <taxon>Xenocypridinae</taxon>
        <taxon>Xenocypridinae incertae sedis</taxon>
        <taxon>Anabarilius</taxon>
    </lineage>
</organism>
<evidence type="ECO:0000256" key="1">
    <source>
        <dbReference type="SAM" id="Coils"/>
    </source>
</evidence>
<feature type="region of interest" description="Disordered" evidence="2">
    <location>
        <begin position="1"/>
        <end position="38"/>
    </location>
</feature>
<proteinExistence type="predicted"/>
<evidence type="ECO:0000313" key="4">
    <source>
        <dbReference type="Proteomes" id="UP000281406"/>
    </source>
</evidence>
<dbReference type="EMBL" id="RJVU01060056">
    <property type="protein sequence ID" value="ROJ57635.1"/>
    <property type="molecule type" value="Genomic_DNA"/>
</dbReference>
<dbReference type="Gene3D" id="1.20.5.340">
    <property type="match status" value="1"/>
</dbReference>
<keyword evidence="1" id="KW-0175">Coiled coil</keyword>
<reference evidence="3 4" key="1">
    <citation type="submission" date="2018-10" db="EMBL/GenBank/DDBJ databases">
        <title>Genome assembly for a Yunnan-Guizhou Plateau 3E fish, Anabarilius grahami (Regan), and its evolutionary and genetic applications.</title>
        <authorList>
            <person name="Jiang W."/>
        </authorList>
    </citation>
    <scope>NUCLEOTIDE SEQUENCE [LARGE SCALE GENOMIC DNA]</scope>
    <source>
        <strain evidence="3">AG-KIZ</strain>
        <tissue evidence="3">Muscle</tissue>
    </source>
</reference>
<protein>
    <submittedName>
        <fullName evidence="3">Uncharacterized protein</fullName>
    </submittedName>
</protein>
<feature type="coiled-coil region" evidence="1">
    <location>
        <begin position="70"/>
        <end position="97"/>
    </location>
</feature>
<name>A0A3N0XU96_ANAGA</name>
<sequence length="128" mass="14158">MTTTSKYFKEANRMATRRTPPPMEAKADLSPPEKQTDEKVSLEKVFAEVTKMSKTLQVVAADTIAIKETMTELKDTVNGLQVRMDEAEGRISQLEDVTGGLATDKDAKEKKIKVLCVTQVTKSPVNVK</sequence>
<evidence type="ECO:0000256" key="2">
    <source>
        <dbReference type="SAM" id="MobiDB-lite"/>
    </source>
</evidence>
<keyword evidence="4" id="KW-1185">Reference proteome</keyword>
<dbReference type="Proteomes" id="UP000281406">
    <property type="component" value="Unassembled WGS sequence"/>
</dbReference>
<evidence type="ECO:0000313" key="3">
    <source>
        <dbReference type="EMBL" id="ROJ57635.1"/>
    </source>
</evidence>